<keyword evidence="2" id="KW-1133">Transmembrane helix</keyword>
<gene>
    <name evidence="3" type="ORF">KTC_53620</name>
</gene>
<evidence type="ECO:0000256" key="1">
    <source>
        <dbReference type="SAM" id="MobiDB-lite"/>
    </source>
</evidence>
<accession>A0A455STZ2</accession>
<organism evidence="3">
    <name type="scientific">Thermosporothrix sp. COM3</name>
    <dbReference type="NCBI Taxonomy" id="2490863"/>
    <lineage>
        <taxon>Bacteria</taxon>
        <taxon>Bacillati</taxon>
        <taxon>Chloroflexota</taxon>
        <taxon>Ktedonobacteria</taxon>
        <taxon>Ktedonobacterales</taxon>
        <taxon>Thermosporotrichaceae</taxon>
        <taxon>Thermosporothrix</taxon>
    </lineage>
</organism>
<feature type="region of interest" description="Disordered" evidence="1">
    <location>
        <begin position="222"/>
        <end position="402"/>
    </location>
</feature>
<name>A0A455STZ2_9CHLR</name>
<feature type="transmembrane region" description="Helical" evidence="2">
    <location>
        <begin position="88"/>
        <end position="112"/>
    </location>
</feature>
<feature type="transmembrane region" description="Helical" evidence="2">
    <location>
        <begin position="118"/>
        <end position="138"/>
    </location>
</feature>
<protein>
    <submittedName>
        <fullName evidence="3">Uncharacterized protein</fullName>
    </submittedName>
</protein>
<feature type="compositionally biased region" description="Polar residues" evidence="1">
    <location>
        <begin position="248"/>
        <end position="271"/>
    </location>
</feature>
<feature type="region of interest" description="Disordered" evidence="1">
    <location>
        <begin position="182"/>
        <end position="201"/>
    </location>
</feature>
<proteinExistence type="predicted"/>
<sequence>MEKIIYYTRLFLPQILCIGICSLLFYGYSLFWASIVQTYQLSTKWALSGWLLLIAIYLILGWFYSKFYAHHIIRPLYPHDAFKQRRTAYIGGMPFYVLLVLCLAAFVEAAFLETLRHILAGAFIGALIFGGAAAFYIATMRVHLVPSRSDNIYRLFRSERETSLNGITPYPYMQTHIDMQPENMPMLPPSSVEEPETQISEMPREAFESADSGVFSLDIEQAGSASAQQHEEMPQEAFEDTSLDVVPTSPQTISQVEQEAFEPTSTATHSFFDQPPEDKADDEHESEVVPQEAFPPLEPAQLSETTTTEEATHEVVPQEAFPPLEPAQLSETTTTEEATHEVVPQEAFPPLEPAQLSETTTTEESAHEEAPQEEFPPFGLDEDEQEEDTAKHVAVPSPHKDR</sequence>
<feature type="transmembrane region" description="Helical" evidence="2">
    <location>
        <begin position="12"/>
        <end position="35"/>
    </location>
</feature>
<keyword evidence="2" id="KW-0472">Membrane</keyword>
<feature type="transmembrane region" description="Helical" evidence="2">
    <location>
        <begin position="47"/>
        <end position="67"/>
    </location>
</feature>
<reference evidence="3" key="1">
    <citation type="submission" date="2018-12" db="EMBL/GenBank/DDBJ databases">
        <title>Novel natural products biosynthetic potential of the class Ktedonobacteria.</title>
        <authorList>
            <person name="Zheng Y."/>
            <person name="Saitou A."/>
            <person name="Wang C.M."/>
            <person name="Toyoda A."/>
            <person name="Minakuchi Y."/>
            <person name="Sekiguchi Y."/>
            <person name="Ueda K."/>
            <person name="Takano H."/>
            <person name="Sakai Y."/>
            <person name="Yokota A."/>
            <person name="Yabe S."/>
        </authorList>
    </citation>
    <scope>NUCLEOTIDE SEQUENCE</scope>
    <source>
        <strain evidence="3">COM3</strain>
    </source>
</reference>
<evidence type="ECO:0000256" key="2">
    <source>
        <dbReference type="SAM" id="Phobius"/>
    </source>
</evidence>
<evidence type="ECO:0000313" key="3">
    <source>
        <dbReference type="EMBL" id="BBH90611.1"/>
    </source>
</evidence>
<dbReference type="AlphaFoldDB" id="A0A455STZ2"/>
<keyword evidence="2" id="KW-0812">Transmembrane</keyword>
<dbReference type="EMBL" id="AP019376">
    <property type="protein sequence ID" value="BBH90611.1"/>
    <property type="molecule type" value="Genomic_DNA"/>
</dbReference>